<feature type="chain" id="PRO_5042900542" description="DUF8202 domain-containing protein" evidence="1">
    <location>
        <begin position="21"/>
        <end position="643"/>
    </location>
</feature>
<dbReference type="GO" id="GO:0005975">
    <property type="term" value="P:carbohydrate metabolic process"/>
    <property type="evidence" value="ECO:0007669"/>
    <property type="project" value="UniProtKB-ARBA"/>
</dbReference>
<keyword evidence="4" id="KW-1185">Reference proteome</keyword>
<feature type="signal peptide" evidence="1">
    <location>
        <begin position="1"/>
        <end position="20"/>
    </location>
</feature>
<dbReference type="EMBL" id="BQKE01000010">
    <property type="protein sequence ID" value="GJM65028.1"/>
    <property type="molecule type" value="Genomic_DNA"/>
</dbReference>
<dbReference type="InterPro" id="IPR013320">
    <property type="entry name" value="ConA-like_dom_sf"/>
</dbReference>
<reference evidence="3 4" key="1">
    <citation type="submission" date="2021-12" db="EMBL/GenBank/DDBJ databases">
        <title>Genome sequencing of bacteria with rrn-lacking chromosome and rrn-plasmid.</title>
        <authorList>
            <person name="Anda M."/>
            <person name="Iwasaki W."/>
        </authorList>
    </citation>
    <scope>NUCLEOTIDE SEQUENCE [LARGE SCALE GENOMIC DNA]</scope>
    <source>
        <strain evidence="3 4">NBRC 15940</strain>
    </source>
</reference>
<dbReference type="AlphaFoldDB" id="A0AAN4W5J5"/>
<dbReference type="SUPFAM" id="SSF49899">
    <property type="entry name" value="Concanavalin A-like lectins/glucanases"/>
    <property type="match status" value="1"/>
</dbReference>
<evidence type="ECO:0000313" key="4">
    <source>
        <dbReference type="Proteomes" id="UP001310022"/>
    </source>
</evidence>
<evidence type="ECO:0000313" key="3">
    <source>
        <dbReference type="EMBL" id="GJM65028.1"/>
    </source>
</evidence>
<dbReference type="Gene3D" id="2.60.40.10">
    <property type="entry name" value="Immunoglobulins"/>
    <property type="match status" value="1"/>
</dbReference>
<evidence type="ECO:0000259" key="2">
    <source>
        <dbReference type="Pfam" id="PF26628"/>
    </source>
</evidence>
<protein>
    <recommendedName>
        <fullName evidence="2">DUF8202 domain-containing protein</fullName>
    </recommendedName>
</protein>
<dbReference type="InterPro" id="IPR013783">
    <property type="entry name" value="Ig-like_fold"/>
</dbReference>
<dbReference type="InterPro" id="IPR058515">
    <property type="entry name" value="DUF8202"/>
</dbReference>
<dbReference type="Pfam" id="PF13573">
    <property type="entry name" value="SprB"/>
    <property type="match status" value="1"/>
</dbReference>
<sequence>MKKGLLILTLLMQMTSYCYAQWPVDLTPTAWYATDSLSADTLYDKSGHAFHGQLLGQFSKTDTAGFNQRSVLKFHGDAAMIIPHDLLTSSSYTIFTVYQLPDTLQERLIWSNSDQETRPAYLSSHFALGPEDALDRFGGEKLLPVVNTVIQHWEDAGETPDGEEIPAFFRIGRDEKLEEIKAFEGHLAELLIYNRPLSFLEKIQVQSHLSMKYGIPMYANYVSLNQELLWNNQTDSLYGHQIIGIAQDTSFQIAQPLVQSIYEPELELSFSDSLALAPRLYYLLGHNGEENLLITDVQKDTALLYAQKRFLMSKVLLSEGSDALTMKMKAPEDSVFHQLEKFVLAADYSAKGQLSPYHADFFKPDSIDNEGFLYFKALALDPDLSGKDVLALAYARKFLVTHRELQKVTCENNIDGQADLNILGGTPPYTYQLTNLSTGDFQESQHLTEDDLSGLSAADYHLSVKDRNGQQDETFFTIENPDKLRIDLGEDQSFEKNYTVLLDASTFLPDSIAVSYSWHSNFGLEHQGPQVEVKQPGLYTVTVTDKNGCKFSDAINFHPEGGKQFVVYPNISKDRKFFVSIQFDKPSDASLQVIDSKGLVEQRFELKGSYSYAVEGQVAASGMYIINLNTGQKEGTSQKLIVY</sequence>
<evidence type="ECO:0000256" key="1">
    <source>
        <dbReference type="SAM" id="SignalP"/>
    </source>
</evidence>
<accession>A0AAN4W5J5</accession>
<dbReference type="RefSeq" id="WP_338240093.1">
    <property type="nucleotide sequence ID" value="NZ_BQKE01000010.1"/>
</dbReference>
<keyword evidence="1" id="KW-0732">Signal</keyword>
<dbReference type="InterPro" id="IPR025667">
    <property type="entry name" value="SprB_repeat"/>
</dbReference>
<dbReference type="InterPro" id="IPR026444">
    <property type="entry name" value="Secre_tail"/>
</dbReference>
<dbReference type="NCBIfam" id="TIGR04183">
    <property type="entry name" value="Por_Secre_tail"/>
    <property type="match status" value="1"/>
</dbReference>
<organism evidence="3 4">
    <name type="scientific">Persicobacter diffluens</name>
    <dbReference type="NCBI Taxonomy" id="981"/>
    <lineage>
        <taxon>Bacteria</taxon>
        <taxon>Pseudomonadati</taxon>
        <taxon>Bacteroidota</taxon>
        <taxon>Cytophagia</taxon>
        <taxon>Cytophagales</taxon>
        <taxon>Persicobacteraceae</taxon>
        <taxon>Persicobacter</taxon>
    </lineage>
</organism>
<dbReference type="Proteomes" id="UP001310022">
    <property type="component" value="Unassembled WGS sequence"/>
</dbReference>
<gene>
    <name evidence="3" type="ORF">PEDI_55800</name>
</gene>
<comment type="caution">
    <text evidence="3">The sequence shown here is derived from an EMBL/GenBank/DDBJ whole genome shotgun (WGS) entry which is preliminary data.</text>
</comment>
<dbReference type="Pfam" id="PF26628">
    <property type="entry name" value="DUF8202"/>
    <property type="match status" value="1"/>
</dbReference>
<proteinExistence type="predicted"/>
<dbReference type="GO" id="GO:0004553">
    <property type="term" value="F:hydrolase activity, hydrolyzing O-glycosyl compounds"/>
    <property type="evidence" value="ECO:0007669"/>
    <property type="project" value="UniProtKB-ARBA"/>
</dbReference>
<feature type="domain" description="DUF8202" evidence="2">
    <location>
        <begin position="201"/>
        <end position="270"/>
    </location>
</feature>
<name>A0AAN4W5J5_9BACT</name>